<sequence length="316" mass="33649">MSRSNPASHTYAWGLGYLLLGFTALAWGLNFPILKLGLENSPPLLFTSMRMALGAITMFSIAAAMGVLRLPPRADWPVLFSVGILQNMAFISLVTLGLQYLPAGRAAILAYTTPIWVVPAAALFLGERFTLPRAVGVGLGLSGLLTVFNPLSIGWDNPDVFVGGGLIMLATLIWTVGLVHVRKHHWQGDVMALIPWQVLMSVLVLTPIALYFEDPAEIIWQPAFAWQLLFSGAVASGLCVAAQVAAIRSLPAVSLSLSSAAVPAVGLITASLFLHEQPTRTDLSGFALIAAGILIVGLADRRQALRTRRAAQSSSS</sequence>
<keyword evidence="9" id="KW-1185">Reference proteome</keyword>
<dbReference type="InterPro" id="IPR037185">
    <property type="entry name" value="EmrE-like"/>
</dbReference>
<name>A0ABX9XK19_9PSED</name>
<evidence type="ECO:0000256" key="1">
    <source>
        <dbReference type="ARBA" id="ARBA00004141"/>
    </source>
</evidence>
<feature type="domain" description="EamA" evidence="7">
    <location>
        <begin position="166"/>
        <end position="296"/>
    </location>
</feature>
<dbReference type="PANTHER" id="PTHR32322">
    <property type="entry name" value="INNER MEMBRANE TRANSPORTER"/>
    <property type="match status" value="1"/>
</dbReference>
<keyword evidence="5 6" id="KW-0472">Membrane</keyword>
<dbReference type="Proteomes" id="UP000275199">
    <property type="component" value="Unassembled WGS sequence"/>
</dbReference>
<feature type="transmembrane region" description="Helical" evidence="6">
    <location>
        <begin position="106"/>
        <end position="125"/>
    </location>
</feature>
<dbReference type="InterPro" id="IPR000620">
    <property type="entry name" value="EamA_dom"/>
</dbReference>
<evidence type="ECO:0000256" key="3">
    <source>
        <dbReference type="ARBA" id="ARBA00022692"/>
    </source>
</evidence>
<feature type="transmembrane region" description="Helical" evidence="6">
    <location>
        <begin position="224"/>
        <end position="246"/>
    </location>
</feature>
<feature type="transmembrane region" description="Helical" evidence="6">
    <location>
        <begin position="253"/>
        <end position="275"/>
    </location>
</feature>
<accession>A0ABX9XK19</accession>
<dbReference type="PANTHER" id="PTHR32322:SF2">
    <property type="entry name" value="EAMA DOMAIN-CONTAINING PROTEIN"/>
    <property type="match status" value="1"/>
</dbReference>
<gene>
    <name evidence="8" type="ORF">EF096_06865</name>
</gene>
<dbReference type="SUPFAM" id="SSF103481">
    <property type="entry name" value="Multidrug resistance efflux transporter EmrE"/>
    <property type="match status" value="2"/>
</dbReference>
<feature type="transmembrane region" description="Helical" evidence="6">
    <location>
        <begin position="51"/>
        <end position="71"/>
    </location>
</feature>
<feature type="transmembrane region" description="Helical" evidence="6">
    <location>
        <begin position="193"/>
        <end position="212"/>
    </location>
</feature>
<feature type="transmembrane region" description="Helical" evidence="6">
    <location>
        <begin position="78"/>
        <end position="100"/>
    </location>
</feature>
<comment type="caution">
    <text evidence="8">The sequence shown here is derived from an EMBL/GenBank/DDBJ whole genome shotgun (WGS) entry which is preliminary data.</text>
</comment>
<evidence type="ECO:0000256" key="4">
    <source>
        <dbReference type="ARBA" id="ARBA00022989"/>
    </source>
</evidence>
<dbReference type="EMBL" id="RKKU01000005">
    <property type="protein sequence ID" value="ROZ86448.1"/>
    <property type="molecule type" value="Genomic_DNA"/>
</dbReference>
<evidence type="ECO:0000256" key="2">
    <source>
        <dbReference type="ARBA" id="ARBA00007362"/>
    </source>
</evidence>
<keyword evidence="4 6" id="KW-1133">Transmembrane helix</keyword>
<organism evidence="8 9">
    <name type="scientific">Pseudomonas neustonica</name>
    <dbReference type="NCBI Taxonomy" id="2487346"/>
    <lineage>
        <taxon>Bacteria</taxon>
        <taxon>Pseudomonadati</taxon>
        <taxon>Pseudomonadota</taxon>
        <taxon>Gammaproteobacteria</taxon>
        <taxon>Pseudomonadales</taxon>
        <taxon>Pseudomonadaceae</taxon>
        <taxon>Pseudomonas</taxon>
    </lineage>
</organism>
<evidence type="ECO:0000256" key="6">
    <source>
        <dbReference type="SAM" id="Phobius"/>
    </source>
</evidence>
<keyword evidence="3 6" id="KW-0812">Transmembrane</keyword>
<evidence type="ECO:0000256" key="5">
    <source>
        <dbReference type="ARBA" id="ARBA00023136"/>
    </source>
</evidence>
<comment type="similarity">
    <text evidence="2">Belongs to the EamA transporter family.</text>
</comment>
<dbReference type="Gene3D" id="1.10.3730.20">
    <property type="match status" value="1"/>
</dbReference>
<reference evidence="8 9" key="1">
    <citation type="submission" date="2018-11" db="EMBL/GenBank/DDBJ databases">
        <authorList>
            <person name="Jang G.I."/>
            <person name="Hwang C.Y."/>
        </authorList>
    </citation>
    <scope>NUCLEOTIDE SEQUENCE [LARGE SCALE GENOMIC DNA]</scope>
    <source>
        <strain evidence="8 9">SSM26</strain>
    </source>
</reference>
<feature type="transmembrane region" description="Helical" evidence="6">
    <location>
        <begin position="12"/>
        <end position="31"/>
    </location>
</feature>
<proteinExistence type="inferred from homology"/>
<comment type="subcellular location">
    <subcellularLocation>
        <location evidence="1">Membrane</location>
        <topology evidence="1">Multi-pass membrane protein</topology>
    </subcellularLocation>
</comment>
<dbReference type="Pfam" id="PF00892">
    <property type="entry name" value="EamA"/>
    <property type="match status" value="2"/>
</dbReference>
<dbReference type="InterPro" id="IPR050638">
    <property type="entry name" value="AA-Vitamin_Transporters"/>
</dbReference>
<feature type="transmembrane region" description="Helical" evidence="6">
    <location>
        <begin position="161"/>
        <end position="181"/>
    </location>
</feature>
<feature type="domain" description="EamA" evidence="7">
    <location>
        <begin position="15"/>
        <end position="147"/>
    </location>
</feature>
<feature type="transmembrane region" description="Helical" evidence="6">
    <location>
        <begin position="281"/>
        <end position="299"/>
    </location>
</feature>
<dbReference type="RefSeq" id="WP_123888883.1">
    <property type="nucleotide sequence ID" value="NZ_RKKU01000005.1"/>
</dbReference>
<feature type="transmembrane region" description="Helical" evidence="6">
    <location>
        <begin position="137"/>
        <end position="155"/>
    </location>
</feature>
<evidence type="ECO:0000259" key="7">
    <source>
        <dbReference type="Pfam" id="PF00892"/>
    </source>
</evidence>
<protein>
    <submittedName>
        <fullName evidence="8">DMT family transporter</fullName>
    </submittedName>
</protein>
<evidence type="ECO:0000313" key="8">
    <source>
        <dbReference type="EMBL" id="ROZ86448.1"/>
    </source>
</evidence>
<evidence type="ECO:0000313" key="9">
    <source>
        <dbReference type="Proteomes" id="UP000275199"/>
    </source>
</evidence>